<dbReference type="EMBL" id="GL349485">
    <property type="protein sequence ID" value="KNC54033.1"/>
    <property type="molecule type" value="Genomic_DNA"/>
</dbReference>
<dbReference type="CDD" id="cd17871">
    <property type="entry name" value="GPN2"/>
    <property type="match status" value="1"/>
</dbReference>
<dbReference type="PANTHER" id="PTHR21231:SF3">
    <property type="entry name" value="GPN-LOOP GTPASE 2"/>
    <property type="match status" value="1"/>
</dbReference>
<protein>
    <recommendedName>
        <fullName evidence="5">GPN-loop GTPase 2</fullName>
    </recommendedName>
</protein>
<name>A0A0L0DRF8_THETB</name>
<dbReference type="InterPro" id="IPR027417">
    <property type="entry name" value="P-loop_NTPase"/>
</dbReference>
<dbReference type="Pfam" id="PF03029">
    <property type="entry name" value="ATP_bind_1"/>
    <property type="match status" value="1"/>
</dbReference>
<dbReference type="OMA" id="ATHNYFL"/>
<keyword evidence="8" id="KW-1185">Reference proteome</keyword>
<dbReference type="InterPro" id="IPR004130">
    <property type="entry name" value="Gpn"/>
</dbReference>
<dbReference type="GO" id="GO:0003924">
    <property type="term" value="F:GTPase activity"/>
    <property type="evidence" value="ECO:0007669"/>
    <property type="project" value="TreeGrafter"/>
</dbReference>
<evidence type="ECO:0000313" key="7">
    <source>
        <dbReference type="EMBL" id="KNC54033.1"/>
    </source>
</evidence>
<dbReference type="Gene3D" id="3.40.50.300">
    <property type="entry name" value="P-loop containing nucleotide triphosphate hydrolases"/>
    <property type="match status" value="1"/>
</dbReference>
<sequence>MTIDDESDTTSGHLVQLLNLVDLVVIGPPGCGKTTYCAGVEQFLNSSGRVTIVVNLDPANFTMAYTPAVDIAELVQLDVVMEEEGLGPNGGLIYCIEYLEANLDWLEEKLAEAIRSAEAAAAAAAAEAMADPTAMLQNMASVEAGTSAGAALKPYVLFDCPGQVELYTHNQSMRNILATLTQGWNMRLCAVHLVDAAYCTDPSKYISVLLTSLATMVQLELPHVNVLSKMDLIESLGKLDFNLEFYLDVLNLEYLVDLIDEREGQASKYRALTSALADLVSGFGLVAFVPLNISDAASVGTVLKVVDKANGYVFGGLERSNDGIFGVAASPLYRSEYERTTLELEKARATAGVVDDDEAEIAALLASYAAEKGSPPPASE</sequence>
<proteinExistence type="inferred from homology"/>
<comment type="function">
    <text evidence="5">Small GTPase required for proper localization of RNA polymerase II and III (RNAPII and RNAPIII). May act at an RNAP assembly step prior to nuclear import.</text>
</comment>
<dbReference type="STRING" id="461836.A0A0L0DRF8"/>
<evidence type="ECO:0000256" key="2">
    <source>
        <dbReference type="ARBA" id="ARBA00022741"/>
    </source>
</evidence>
<keyword evidence="6" id="KW-0175">Coiled coil</keyword>
<dbReference type="eggNOG" id="KOG1533">
    <property type="taxonomic scope" value="Eukaryota"/>
</dbReference>
<evidence type="ECO:0000256" key="4">
    <source>
        <dbReference type="ARBA" id="ARBA00023134"/>
    </source>
</evidence>
<reference evidence="7 8" key="1">
    <citation type="submission" date="2010-05" db="EMBL/GenBank/DDBJ databases">
        <title>The Genome Sequence of Thecamonas trahens ATCC 50062.</title>
        <authorList>
            <consortium name="The Broad Institute Genome Sequencing Platform"/>
            <person name="Russ C."/>
            <person name="Cuomo C."/>
            <person name="Shea T."/>
            <person name="Young S.K."/>
            <person name="Zeng Q."/>
            <person name="Koehrsen M."/>
            <person name="Haas B."/>
            <person name="Borodovsky M."/>
            <person name="Guigo R."/>
            <person name="Alvarado L."/>
            <person name="Berlin A."/>
            <person name="Bochicchio J."/>
            <person name="Borenstein D."/>
            <person name="Chapman S."/>
            <person name="Chen Z."/>
            <person name="Freedman E."/>
            <person name="Gellesch M."/>
            <person name="Goldberg J."/>
            <person name="Griggs A."/>
            <person name="Gujja S."/>
            <person name="Heilman E."/>
            <person name="Heiman D."/>
            <person name="Hepburn T."/>
            <person name="Howarth C."/>
            <person name="Jen D."/>
            <person name="Larson L."/>
            <person name="Mehta T."/>
            <person name="Park D."/>
            <person name="Pearson M."/>
            <person name="Roberts A."/>
            <person name="Saif S."/>
            <person name="Shenoy N."/>
            <person name="Sisk P."/>
            <person name="Stolte C."/>
            <person name="Sykes S."/>
            <person name="Thomson T."/>
            <person name="Walk T."/>
            <person name="White J."/>
            <person name="Yandava C."/>
            <person name="Burger G."/>
            <person name="Gray M.W."/>
            <person name="Holland P.W.H."/>
            <person name="King N."/>
            <person name="Lang F.B.F."/>
            <person name="Roger A.J."/>
            <person name="Ruiz-Trillo I."/>
            <person name="Lander E."/>
            <person name="Nusbaum C."/>
        </authorList>
    </citation>
    <scope>NUCLEOTIDE SEQUENCE [LARGE SCALE GENOMIC DNA]</scope>
    <source>
        <strain evidence="7 8">ATCC 50062</strain>
    </source>
</reference>
<dbReference type="OrthoDB" id="5839at2759"/>
<feature type="coiled-coil region" evidence="6">
    <location>
        <begin position="96"/>
        <end position="127"/>
    </location>
</feature>
<dbReference type="PANTHER" id="PTHR21231">
    <property type="entry name" value="XPA-BINDING PROTEIN 1-RELATED"/>
    <property type="match status" value="1"/>
</dbReference>
<gene>
    <name evidence="7" type="ORF">AMSG_09693</name>
</gene>
<dbReference type="InterPro" id="IPR030231">
    <property type="entry name" value="Gpn2"/>
</dbReference>
<evidence type="ECO:0000313" key="8">
    <source>
        <dbReference type="Proteomes" id="UP000054408"/>
    </source>
</evidence>
<dbReference type="SUPFAM" id="SSF52540">
    <property type="entry name" value="P-loop containing nucleoside triphosphate hydrolases"/>
    <property type="match status" value="1"/>
</dbReference>
<evidence type="ECO:0000256" key="6">
    <source>
        <dbReference type="SAM" id="Coils"/>
    </source>
</evidence>
<keyword evidence="2 5" id="KW-0547">Nucleotide-binding</keyword>
<accession>A0A0L0DRF8</accession>
<keyword evidence="4 5" id="KW-0342">GTP-binding</keyword>
<comment type="subunit">
    <text evidence="5">Binds to RNA polymerase II (RNAPII).</text>
</comment>
<comment type="similarity">
    <text evidence="1 5">Belongs to the GPN-loop GTPase family.</text>
</comment>
<dbReference type="AlphaFoldDB" id="A0A0L0DRF8"/>
<organism evidence="7 8">
    <name type="scientific">Thecamonas trahens ATCC 50062</name>
    <dbReference type="NCBI Taxonomy" id="461836"/>
    <lineage>
        <taxon>Eukaryota</taxon>
        <taxon>Apusozoa</taxon>
        <taxon>Apusomonadida</taxon>
        <taxon>Apusomonadidae</taxon>
        <taxon>Thecamonas</taxon>
    </lineage>
</organism>
<dbReference type="Proteomes" id="UP000054408">
    <property type="component" value="Unassembled WGS sequence"/>
</dbReference>
<dbReference type="GeneID" id="25568101"/>
<dbReference type="GO" id="GO:0005737">
    <property type="term" value="C:cytoplasm"/>
    <property type="evidence" value="ECO:0007669"/>
    <property type="project" value="TreeGrafter"/>
</dbReference>
<dbReference type="GO" id="GO:0005525">
    <property type="term" value="F:GTP binding"/>
    <property type="evidence" value="ECO:0007669"/>
    <property type="project" value="UniProtKB-KW"/>
</dbReference>
<dbReference type="RefSeq" id="XP_013754046.1">
    <property type="nucleotide sequence ID" value="XM_013898592.1"/>
</dbReference>
<keyword evidence="3 5" id="KW-0378">Hydrolase</keyword>
<evidence type="ECO:0000256" key="3">
    <source>
        <dbReference type="ARBA" id="ARBA00022801"/>
    </source>
</evidence>
<evidence type="ECO:0000256" key="1">
    <source>
        <dbReference type="ARBA" id="ARBA00005290"/>
    </source>
</evidence>
<evidence type="ECO:0000256" key="5">
    <source>
        <dbReference type="RuleBase" id="RU365059"/>
    </source>
</evidence>